<dbReference type="GO" id="GO:0003964">
    <property type="term" value="F:RNA-directed DNA polymerase activity"/>
    <property type="evidence" value="ECO:0007669"/>
    <property type="project" value="UniProtKB-KW"/>
</dbReference>
<evidence type="ECO:0000259" key="1">
    <source>
        <dbReference type="PROSITE" id="PS50878"/>
    </source>
</evidence>
<dbReference type="PANTHER" id="PTHR46890">
    <property type="entry name" value="NON-LTR RETROLELEMENT REVERSE TRANSCRIPTASE-LIKE PROTEIN-RELATED"/>
    <property type="match status" value="1"/>
</dbReference>
<organism evidence="2 3">
    <name type="scientific">Gossypium australe</name>
    <dbReference type="NCBI Taxonomy" id="47621"/>
    <lineage>
        <taxon>Eukaryota</taxon>
        <taxon>Viridiplantae</taxon>
        <taxon>Streptophyta</taxon>
        <taxon>Embryophyta</taxon>
        <taxon>Tracheophyta</taxon>
        <taxon>Spermatophyta</taxon>
        <taxon>Magnoliopsida</taxon>
        <taxon>eudicotyledons</taxon>
        <taxon>Gunneridae</taxon>
        <taxon>Pentapetalae</taxon>
        <taxon>rosids</taxon>
        <taxon>malvids</taxon>
        <taxon>Malvales</taxon>
        <taxon>Malvaceae</taxon>
        <taxon>Malvoideae</taxon>
        <taxon>Gossypium</taxon>
    </lineage>
</organism>
<keyword evidence="3" id="KW-1185">Reference proteome</keyword>
<keyword evidence="2" id="KW-0548">Nucleotidyltransferase</keyword>
<keyword evidence="2" id="KW-0808">Transferase</keyword>
<dbReference type="SUPFAM" id="SSF56672">
    <property type="entry name" value="DNA/RNA polymerases"/>
    <property type="match status" value="1"/>
</dbReference>
<proteinExistence type="predicted"/>
<dbReference type="InterPro" id="IPR000477">
    <property type="entry name" value="RT_dom"/>
</dbReference>
<evidence type="ECO:0000313" key="2">
    <source>
        <dbReference type="EMBL" id="KAA3484145.1"/>
    </source>
</evidence>
<protein>
    <submittedName>
        <fullName evidence="2">Reverse transcriptase</fullName>
    </submittedName>
</protein>
<dbReference type="OrthoDB" id="1741601at2759"/>
<dbReference type="EMBL" id="SMMG02000002">
    <property type="protein sequence ID" value="KAA3484145.1"/>
    <property type="molecule type" value="Genomic_DNA"/>
</dbReference>
<dbReference type="AlphaFoldDB" id="A0A5B6WTF3"/>
<dbReference type="InterPro" id="IPR052343">
    <property type="entry name" value="Retrotransposon-Effector_Assoc"/>
</dbReference>
<sequence length="187" mass="21259">MDPRKAPGIDGIPGGLYKEHWQTVGEDVLKFCHEALRDSRNIQKIISKVLANLLKAILSVCISKHQSAFVLGHMIHDNVFIADELAHYLRCSKNGPNKRCMVKLDMSKAYDRVEWCFIEKVMLKFGFSRAWVNKIMNCVRSVSYRVNGNSNSTDVIVPERGLRQGDPLSPYLFLFCMDALSRLLLDA</sequence>
<dbReference type="PANTHER" id="PTHR46890:SF48">
    <property type="entry name" value="RNA-DIRECTED DNA POLYMERASE"/>
    <property type="match status" value="1"/>
</dbReference>
<dbReference type="InterPro" id="IPR043502">
    <property type="entry name" value="DNA/RNA_pol_sf"/>
</dbReference>
<accession>A0A5B6WTF3</accession>
<comment type="caution">
    <text evidence="2">The sequence shown here is derived from an EMBL/GenBank/DDBJ whole genome shotgun (WGS) entry which is preliminary data.</text>
</comment>
<dbReference type="Pfam" id="PF00078">
    <property type="entry name" value="RVT_1"/>
    <property type="match status" value="1"/>
</dbReference>
<evidence type="ECO:0000313" key="3">
    <source>
        <dbReference type="Proteomes" id="UP000325315"/>
    </source>
</evidence>
<name>A0A5B6WTF3_9ROSI</name>
<dbReference type="PROSITE" id="PS50878">
    <property type="entry name" value="RT_POL"/>
    <property type="match status" value="1"/>
</dbReference>
<gene>
    <name evidence="2" type="ORF">EPI10_006249</name>
</gene>
<keyword evidence="2" id="KW-0695">RNA-directed DNA polymerase</keyword>
<feature type="domain" description="Reverse transcriptase" evidence="1">
    <location>
        <begin position="1"/>
        <end position="187"/>
    </location>
</feature>
<reference evidence="2" key="1">
    <citation type="submission" date="2019-08" db="EMBL/GenBank/DDBJ databases">
        <authorList>
            <person name="Liu F."/>
        </authorList>
    </citation>
    <scope>NUCLEOTIDE SEQUENCE [LARGE SCALE GENOMIC DNA]</scope>
    <source>
        <strain evidence="2">PA1801</strain>
        <tissue evidence="2">Leaf</tissue>
    </source>
</reference>
<dbReference type="Proteomes" id="UP000325315">
    <property type="component" value="Unassembled WGS sequence"/>
</dbReference>